<name>A0AAW8R0T9_9ALTE</name>
<evidence type="ECO:0000313" key="3">
    <source>
        <dbReference type="Proteomes" id="UP001249020"/>
    </source>
</evidence>
<dbReference type="RefSeq" id="WP_311360261.1">
    <property type="nucleotide sequence ID" value="NZ_JAVRIE010000001.1"/>
</dbReference>
<comment type="caution">
    <text evidence="2">The sequence shown here is derived from an EMBL/GenBank/DDBJ whole genome shotgun (WGS) entry which is preliminary data.</text>
</comment>
<keyword evidence="3" id="KW-1185">Reference proteome</keyword>
<keyword evidence="1" id="KW-1133">Transmembrane helix</keyword>
<protein>
    <submittedName>
        <fullName evidence="2">Uncharacterized protein</fullName>
    </submittedName>
</protein>
<sequence>MLNNKPKKHIKSRGVLLVILVLIGLIGGYYENVNFSTYQGAECDLSASSCEFRLENEQISVKFLSDIVVEEEIFLEFDLSQGLKLENAWIEGVNMFMGKTPVIKENEAYLTFLGSCNLDTMKWRLVFTVTNKKGQEFTRSAIFFTYLD</sequence>
<keyword evidence="1" id="KW-0472">Membrane</keyword>
<reference evidence="2 3" key="1">
    <citation type="submission" date="2023-09" db="EMBL/GenBank/DDBJ databases">
        <authorList>
            <person name="Rey-Velasco X."/>
        </authorList>
    </citation>
    <scope>NUCLEOTIDE SEQUENCE [LARGE SCALE GENOMIC DNA]</scope>
    <source>
        <strain evidence="2 3">W409</strain>
    </source>
</reference>
<keyword evidence="1" id="KW-0812">Transmembrane</keyword>
<dbReference type="EMBL" id="JAVRIE010000001">
    <property type="protein sequence ID" value="MDT0581460.1"/>
    <property type="molecule type" value="Genomic_DNA"/>
</dbReference>
<accession>A0AAW8R0T9</accession>
<dbReference type="AlphaFoldDB" id="A0AAW8R0T9"/>
<feature type="transmembrane region" description="Helical" evidence="1">
    <location>
        <begin position="12"/>
        <end position="30"/>
    </location>
</feature>
<organism evidence="2 3">
    <name type="scientific">Brumicola blandensis</name>
    <dbReference type="NCBI Taxonomy" id="3075611"/>
    <lineage>
        <taxon>Bacteria</taxon>
        <taxon>Pseudomonadati</taxon>
        <taxon>Pseudomonadota</taxon>
        <taxon>Gammaproteobacteria</taxon>
        <taxon>Alteromonadales</taxon>
        <taxon>Alteromonadaceae</taxon>
        <taxon>Brumicola</taxon>
    </lineage>
</organism>
<evidence type="ECO:0000313" key="2">
    <source>
        <dbReference type="EMBL" id="MDT0581460.1"/>
    </source>
</evidence>
<evidence type="ECO:0000256" key="1">
    <source>
        <dbReference type="SAM" id="Phobius"/>
    </source>
</evidence>
<gene>
    <name evidence="2" type="ORF">RM544_02845</name>
</gene>
<proteinExistence type="predicted"/>
<dbReference type="Proteomes" id="UP001249020">
    <property type="component" value="Unassembled WGS sequence"/>
</dbReference>